<protein>
    <submittedName>
        <fullName evidence="1">Uncharacterized protein</fullName>
    </submittedName>
</protein>
<accession>A0A5J4SAF8</accession>
<comment type="caution">
    <text evidence="1">The sequence shown here is derived from an EMBL/GenBank/DDBJ whole genome shotgun (WGS) entry which is preliminary data.</text>
</comment>
<dbReference type="AlphaFoldDB" id="A0A5J4SAF8"/>
<sequence>MRFWYTRIVHKENQWCDIEKYFNQESKKRFLKVAYQIVTTDPYLFFGEEEFQKLKLDQLHGNIFNLEHALGTDHIKFPTSESSLSLALLIMYRYYHF</sequence>
<name>A0A5J4SAF8_9ZZZZ</name>
<gene>
    <name evidence="1" type="ORF">EZS27_009574</name>
</gene>
<organism evidence="1">
    <name type="scientific">termite gut metagenome</name>
    <dbReference type="NCBI Taxonomy" id="433724"/>
    <lineage>
        <taxon>unclassified sequences</taxon>
        <taxon>metagenomes</taxon>
        <taxon>organismal metagenomes</taxon>
    </lineage>
</organism>
<reference evidence="1" key="1">
    <citation type="submission" date="2019-03" db="EMBL/GenBank/DDBJ databases">
        <title>Single cell metagenomics reveals metabolic interactions within the superorganism composed of flagellate Streblomastix strix and complex community of Bacteroidetes bacteria on its surface.</title>
        <authorList>
            <person name="Treitli S.C."/>
            <person name="Kolisko M."/>
            <person name="Husnik F."/>
            <person name="Keeling P."/>
            <person name="Hampl V."/>
        </authorList>
    </citation>
    <scope>NUCLEOTIDE SEQUENCE</scope>
    <source>
        <strain evidence="1">STM</strain>
    </source>
</reference>
<evidence type="ECO:0000313" key="1">
    <source>
        <dbReference type="EMBL" id="KAA6342702.1"/>
    </source>
</evidence>
<proteinExistence type="predicted"/>
<dbReference type="EMBL" id="SNRY01000310">
    <property type="protein sequence ID" value="KAA6342702.1"/>
    <property type="molecule type" value="Genomic_DNA"/>
</dbReference>